<protein>
    <submittedName>
        <fullName evidence="1">Uncharacterized protein</fullName>
    </submittedName>
</protein>
<organism evidence="1">
    <name type="scientific">Ectopseudomonas oleovorans</name>
    <name type="common">Pseudomonas oleovorans</name>
    <dbReference type="NCBI Taxonomy" id="301"/>
    <lineage>
        <taxon>Bacteria</taxon>
        <taxon>Pseudomonadati</taxon>
        <taxon>Pseudomonadota</taxon>
        <taxon>Gammaproteobacteria</taxon>
        <taxon>Pseudomonadales</taxon>
        <taxon>Pseudomonadaceae</taxon>
        <taxon>Ectopseudomonas</taxon>
    </lineage>
</organism>
<sequence length="93" mass="10638">MEILLKLCASLALAMGAIFAFLPGAFGLLNFRSEQRQAWLKHLATLSWWLLLLAHPLALYQLWQADTPYRWLLLPVGLHLLFFGVFGRNVSTR</sequence>
<dbReference type="AlphaFoldDB" id="A0A653B7I1"/>
<dbReference type="EMBL" id="LR130779">
    <property type="protein sequence ID" value="VDN64628.1"/>
    <property type="molecule type" value="Genomic_DNA"/>
</dbReference>
<dbReference type="OrthoDB" id="6295523at2"/>
<accession>A0A653B7I1</accession>
<reference evidence="1" key="1">
    <citation type="submission" date="2018-11" db="EMBL/GenBank/DDBJ databases">
        <authorList>
            <consortium name="Genoscope - CEA"/>
            <person name="William W."/>
        </authorList>
    </citation>
    <scope>NUCLEOTIDE SEQUENCE [LARGE SCALE GENOMIC DNA]</scope>
    <source>
        <strain evidence="1">T9AD</strain>
    </source>
</reference>
<proteinExistence type="predicted"/>
<evidence type="ECO:0000313" key="1">
    <source>
        <dbReference type="EMBL" id="VDN64628.1"/>
    </source>
</evidence>
<gene>
    <name evidence="1" type="ORF">POT9AD_3653</name>
</gene>
<name>A0A653B7I1_ECTOL</name>